<dbReference type="GO" id="GO:0002181">
    <property type="term" value="P:cytoplasmic translation"/>
    <property type="evidence" value="ECO:0007669"/>
    <property type="project" value="TreeGrafter"/>
</dbReference>
<dbReference type="GO" id="GO:0000027">
    <property type="term" value="P:ribosomal large subunit assembly"/>
    <property type="evidence" value="ECO:0007669"/>
    <property type="project" value="TreeGrafter"/>
</dbReference>
<evidence type="ECO:0000313" key="7">
    <source>
        <dbReference type="Proteomes" id="UP001163105"/>
    </source>
</evidence>
<dbReference type="SUPFAM" id="SSF50104">
    <property type="entry name" value="Translation proteins SH3-like domain"/>
    <property type="match status" value="1"/>
</dbReference>
<feature type="compositionally biased region" description="Basic residues" evidence="5">
    <location>
        <begin position="1"/>
        <end position="12"/>
    </location>
</feature>
<protein>
    <recommendedName>
        <fullName evidence="4">60S ribosomal protein L6</fullName>
    </recommendedName>
</protein>
<keyword evidence="7" id="KW-1185">Reference proteome</keyword>
<dbReference type="GO" id="GO:0022625">
    <property type="term" value="C:cytosolic large ribosomal subunit"/>
    <property type="evidence" value="ECO:0007669"/>
    <property type="project" value="TreeGrafter"/>
</dbReference>
<evidence type="ECO:0000256" key="2">
    <source>
        <dbReference type="ARBA" id="ARBA00022980"/>
    </source>
</evidence>
<dbReference type="AlphaFoldDB" id="A0AB34G2N5"/>
<dbReference type="Proteomes" id="UP001163105">
    <property type="component" value="Unassembled WGS sequence"/>
</dbReference>
<feature type="compositionally biased region" description="Basic and acidic residues" evidence="5">
    <location>
        <begin position="22"/>
        <end position="43"/>
    </location>
</feature>
<comment type="caution">
    <text evidence="6">The sequence shown here is derived from an EMBL/GenBank/DDBJ whole genome shotgun (WGS) entry which is preliminary data.</text>
</comment>
<reference evidence="6" key="1">
    <citation type="submission" date="2023-01" db="EMBL/GenBank/DDBJ databases">
        <title>The growth and conidiation of Purpureocillium lavendulum are regulated by nitrogen source and histone H3K14 acetylation.</title>
        <authorList>
            <person name="Tang P."/>
            <person name="Han J."/>
            <person name="Zhang C."/>
            <person name="Tang P."/>
            <person name="Qi F."/>
            <person name="Zhang K."/>
            <person name="Liang L."/>
        </authorList>
    </citation>
    <scope>NUCLEOTIDE SEQUENCE</scope>
    <source>
        <strain evidence="6">YMF1.00683</strain>
    </source>
</reference>
<feature type="region of interest" description="Disordered" evidence="5">
    <location>
        <begin position="1"/>
        <end position="46"/>
    </location>
</feature>
<evidence type="ECO:0000256" key="5">
    <source>
        <dbReference type="SAM" id="MobiDB-lite"/>
    </source>
</evidence>
<keyword evidence="3 4" id="KW-0687">Ribonucleoprotein</keyword>
<evidence type="ECO:0000256" key="1">
    <source>
        <dbReference type="ARBA" id="ARBA00010592"/>
    </source>
</evidence>
<dbReference type="CDD" id="cd13156">
    <property type="entry name" value="KOW_RPL6"/>
    <property type="match status" value="1"/>
</dbReference>
<dbReference type="InterPro" id="IPR000915">
    <property type="entry name" value="60S_ribosomal_eL6"/>
</dbReference>
<organism evidence="6 7">
    <name type="scientific">Purpureocillium lavendulum</name>
    <dbReference type="NCBI Taxonomy" id="1247861"/>
    <lineage>
        <taxon>Eukaryota</taxon>
        <taxon>Fungi</taxon>
        <taxon>Dikarya</taxon>
        <taxon>Ascomycota</taxon>
        <taxon>Pezizomycotina</taxon>
        <taxon>Sordariomycetes</taxon>
        <taxon>Hypocreomycetidae</taxon>
        <taxon>Hypocreales</taxon>
        <taxon>Ophiocordycipitaceae</taxon>
        <taxon>Purpureocillium</taxon>
    </lineage>
</organism>
<dbReference type="PROSITE" id="PS01170">
    <property type="entry name" value="RIBOSOMAL_L6E"/>
    <property type="match status" value="1"/>
</dbReference>
<dbReference type="InterPro" id="IPR008991">
    <property type="entry name" value="Translation_prot_SH3-like_sf"/>
</dbReference>
<gene>
    <name evidence="6" type="primary">RP-L6e</name>
    <name evidence="6" type="ORF">O9K51_00652</name>
</gene>
<evidence type="ECO:0000256" key="3">
    <source>
        <dbReference type="ARBA" id="ARBA00023274"/>
    </source>
</evidence>
<dbReference type="PANTHER" id="PTHR10715">
    <property type="entry name" value="60S RIBOSOMAL PROTEIN L6"/>
    <property type="match status" value="1"/>
</dbReference>
<dbReference type="Pfam" id="PF01159">
    <property type="entry name" value="Ribosomal_L6e"/>
    <property type="match status" value="1"/>
</dbReference>
<dbReference type="PANTHER" id="PTHR10715:SF0">
    <property type="entry name" value="LARGE RIBOSOMAL SUBUNIT PROTEIN EL6"/>
    <property type="match status" value="1"/>
</dbReference>
<sequence>MSAKPTTKKFGKSTREVPASADKAKKWYNADDEPEAKKKDYRNGIDAPGDGVATRIEELVRQTAQTTINIPPSTYINIPRHVSTTATMSFGAQANQPQPQVRKAVRPWAPRQSLQPGTVLIVLAGRFRGKRVILVKALDQGVLLVTGPFKINGVPLRRVNSRYVIATSYKVDVSGLDQKKVEEVSQPKYFTAEKAKEKAGEEAFFKQGEKPQRRLLTESPPQKKQITSSRAADQKAIDKPLIANIKKVDMLASYLGSSFSLRKGDKPHEMQW</sequence>
<dbReference type="EMBL" id="JAQHRD010000001">
    <property type="protein sequence ID" value="KAJ6445887.1"/>
    <property type="molecule type" value="Genomic_DNA"/>
</dbReference>
<dbReference type="InterPro" id="IPR041997">
    <property type="entry name" value="Ribosomal_eL6_KOW"/>
</dbReference>
<dbReference type="Gene3D" id="2.30.30.30">
    <property type="match status" value="1"/>
</dbReference>
<dbReference type="FunFam" id="2.30.30.30:FF:000014">
    <property type="entry name" value="60S ribosomal protein L6"/>
    <property type="match status" value="1"/>
</dbReference>
<evidence type="ECO:0000313" key="6">
    <source>
        <dbReference type="EMBL" id="KAJ6445887.1"/>
    </source>
</evidence>
<name>A0AB34G2N5_9HYPO</name>
<evidence type="ECO:0000256" key="4">
    <source>
        <dbReference type="RuleBase" id="RU000662"/>
    </source>
</evidence>
<accession>A0AB34G2N5</accession>
<proteinExistence type="inferred from homology"/>
<comment type="similarity">
    <text evidence="1 4">Belongs to the eukaryotic ribosomal protein eL6 family.</text>
</comment>
<dbReference type="InterPro" id="IPR014722">
    <property type="entry name" value="Rib_uL2_dom2"/>
</dbReference>
<keyword evidence="6" id="KW-0675">Receptor</keyword>
<dbReference type="InterPro" id="IPR049633">
    <property type="entry name" value="Ribosomal_eL6_CS"/>
</dbReference>
<dbReference type="GO" id="GO:0003723">
    <property type="term" value="F:RNA binding"/>
    <property type="evidence" value="ECO:0007669"/>
    <property type="project" value="TreeGrafter"/>
</dbReference>
<keyword evidence="2 4" id="KW-0689">Ribosomal protein</keyword>
<dbReference type="GO" id="GO:0003735">
    <property type="term" value="F:structural constituent of ribosome"/>
    <property type="evidence" value="ECO:0007669"/>
    <property type="project" value="InterPro"/>
</dbReference>